<keyword evidence="5" id="KW-0539">Nucleus</keyword>
<dbReference type="Pfam" id="PF12024">
    <property type="entry name" value="DUF3512"/>
    <property type="match status" value="1"/>
</dbReference>
<gene>
    <name evidence="10" type="ORF">GPM918_LOCUS16960</name>
    <name evidence="9" type="ORF">OVA965_LOCUS13620</name>
    <name evidence="12" type="ORF">SRO942_LOCUS16959</name>
    <name evidence="11" type="ORF">TMI583_LOCUS13623</name>
</gene>
<dbReference type="InterPro" id="IPR051831">
    <property type="entry name" value="Bromodomain_contain_prot"/>
</dbReference>
<dbReference type="Proteomes" id="UP000663829">
    <property type="component" value="Unassembled WGS sequence"/>
</dbReference>
<dbReference type="Proteomes" id="UP000682733">
    <property type="component" value="Unassembled WGS sequence"/>
</dbReference>
<dbReference type="EMBL" id="CAJNOQ010004555">
    <property type="protein sequence ID" value="CAF1064637.1"/>
    <property type="molecule type" value="Genomic_DNA"/>
</dbReference>
<comment type="subcellular location">
    <subcellularLocation>
        <location evidence="1">Nucleus</location>
    </subcellularLocation>
</comment>
<dbReference type="Gene3D" id="1.20.920.10">
    <property type="entry name" value="Bromodomain-like"/>
    <property type="match status" value="1"/>
</dbReference>
<feature type="compositionally biased region" description="Polar residues" evidence="7">
    <location>
        <begin position="54"/>
        <end position="63"/>
    </location>
</feature>
<evidence type="ECO:0000259" key="8">
    <source>
        <dbReference type="PROSITE" id="PS50014"/>
    </source>
</evidence>
<evidence type="ECO:0000256" key="2">
    <source>
        <dbReference type="ARBA" id="ARBA00023015"/>
    </source>
</evidence>
<evidence type="ECO:0000313" key="9">
    <source>
        <dbReference type="EMBL" id="CAF0981682.1"/>
    </source>
</evidence>
<dbReference type="AlphaFoldDB" id="A0A814LDG8"/>
<dbReference type="EMBL" id="CAJNOK010005705">
    <property type="protein sequence ID" value="CAF0981682.1"/>
    <property type="molecule type" value="Genomic_DNA"/>
</dbReference>
<feature type="region of interest" description="Disordered" evidence="7">
    <location>
        <begin position="26"/>
        <end position="63"/>
    </location>
</feature>
<dbReference type="InterPro" id="IPR001487">
    <property type="entry name" value="Bromodomain"/>
</dbReference>
<dbReference type="EMBL" id="CAJOBA010005711">
    <property type="protein sequence ID" value="CAF3752294.1"/>
    <property type="molecule type" value="Genomic_DNA"/>
</dbReference>
<dbReference type="SUPFAM" id="SSF47370">
    <property type="entry name" value="Bromodomain"/>
    <property type="match status" value="1"/>
</dbReference>
<dbReference type="Proteomes" id="UP000677228">
    <property type="component" value="Unassembled WGS sequence"/>
</dbReference>
<keyword evidence="13" id="KW-1185">Reference proteome</keyword>
<dbReference type="PROSITE" id="PS50014">
    <property type="entry name" value="BROMODOMAIN_2"/>
    <property type="match status" value="1"/>
</dbReference>
<dbReference type="PRINTS" id="PR00503">
    <property type="entry name" value="BROMODOMAIN"/>
</dbReference>
<dbReference type="SMART" id="SM00297">
    <property type="entry name" value="BROMO"/>
    <property type="match status" value="1"/>
</dbReference>
<comment type="caution">
    <text evidence="10">The sequence shown here is derived from an EMBL/GenBank/DDBJ whole genome shotgun (WGS) entry which is preliminary data.</text>
</comment>
<dbReference type="InterPro" id="IPR021900">
    <property type="entry name" value="DUF3512"/>
</dbReference>
<evidence type="ECO:0000313" key="13">
    <source>
        <dbReference type="Proteomes" id="UP000663829"/>
    </source>
</evidence>
<dbReference type="EMBL" id="CAJOBC010004555">
    <property type="protein sequence ID" value="CAF3832495.1"/>
    <property type="molecule type" value="Genomic_DNA"/>
</dbReference>
<evidence type="ECO:0000313" key="11">
    <source>
        <dbReference type="EMBL" id="CAF3752294.1"/>
    </source>
</evidence>
<evidence type="ECO:0000313" key="10">
    <source>
        <dbReference type="EMBL" id="CAF1064637.1"/>
    </source>
</evidence>
<accession>A0A814LDG8</accession>
<dbReference type="GO" id="GO:0006357">
    <property type="term" value="P:regulation of transcription by RNA polymerase II"/>
    <property type="evidence" value="ECO:0007669"/>
    <property type="project" value="TreeGrafter"/>
</dbReference>
<dbReference type="InterPro" id="IPR036427">
    <property type="entry name" value="Bromodomain-like_sf"/>
</dbReference>
<dbReference type="PANTHER" id="PTHR22881:SF27">
    <property type="entry name" value="BROMODOMAIN CONTAINING 7_9"/>
    <property type="match status" value="1"/>
</dbReference>
<dbReference type="Pfam" id="PF00439">
    <property type="entry name" value="Bromodomain"/>
    <property type="match status" value="1"/>
</dbReference>
<feature type="domain" description="Bromo" evidence="8">
    <location>
        <begin position="108"/>
        <end position="178"/>
    </location>
</feature>
<sequence>MFIRGIKRRKLMSALGMTGDNAMGFNNDDDLSNQADSSIDGVGGSEFDEDSMHGANNSMSNSSFAQSHFNTRDFAPERPRRQTKQPTIAVEDNSNLIACLEYIYRILSRKDKEGFFQFPVTDQLAPGYSQIIRRPMDFSTLKKKIHQEDYQTIMDFRLDFELMCQNAMTYNRPETIYFQAAKKLLTVGTKLMSKDKLLSFRRSLECFAHLTEKELGFKIESISCYISQTTTMPMAENESVVEQQLVNTDQHMNNVGGEADYMEQQVTSNHLSTISISAACSQRKHKHTRLPKYYEKLTTLINDEDEDELLPEEILAQAQQAAQCAREKLSLRHPDDGEREKQQHIAKQSLFNHNSPTHPVSSPTTNIITNSGALPINRISSLMNNESSVTCRTMTIGELNNDGTQIVANAQPNYTRTSTIINEVEKRNHLSPRYFLDYGPFSSHAPSYDSSFSSITKDELDLLIHTYGSEFSAAYAVSLLDYVKDSGELAMAYVDRLLSVLTNGEHENYVLKKRQQKEPLKTEMKSDEMNKNVVDNEQTTSTDASVSEASNLESNTLHLSDGIHSSMTTVEVKQEMTDESTYGEHAAGIDMKLDETSKLLVTLRQAQYDRLSQPTNTNHILSNSIQQPPNEYEIAQKVLSHLTDMTKETKPEYAVDPQTIRQTIGVVIKQEPITNVDQQILDFEIKTPETAENKDRDDSLIKFNDSDQFFPFE</sequence>
<evidence type="ECO:0000256" key="6">
    <source>
        <dbReference type="PROSITE-ProRule" id="PRU00035"/>
    </source>
</evidence>
<proteinExistence type="predicted"/>
<dbReference type="Proteomes" id="UP000681722">
    <property type="component" value="Unassembled WGS sequence"/>
</dbReference>
<evidence type="ECO:0000256" key="4">
    <source>
        <dbReference type="ARBA" id="ARBA00023163"/>
    </source>
</evidence>
<evidence type="ECO:0000256" key="7">
    <source>
        <dbReference type="SAM" id="MobiDB-lite"/>
    </source>
</evidence>
<dbReference type="GO" id="GO:0005634">
    <property type="term" value="C:nucleus"/>
    <property type="evidence" value="ECO:0007669"/>
    <property type="project" value="UniProtKB-SubCell"/>
</dbReference>
<evidence type="ECO:0000256" key="5">
    <source>
        <dbReference type="ARBA" id="ARBA00023242"/>
    </source>
</evidence>
<keyword evidence="3 6" id="KW-0103">Bromodomain</keyword>
<dbReference type="PANTHER" id="PTHR22881">
    <property type="entry name" value="BROMODOMAIN CONTAINING PROTEIN"/>
    <property type="match status" value="1"/>
</dbReference>
<reference evidence="10" key="1">
    <citation type="submission" date="2021-02" db="EMBL/GenBank/DDBJ databases">
        <authorList>
            <person name="Nowell W R."/>
        </authorList>
    </citation>
    <scope>NUCLEOTIDE SEQUENCE</scope>
</reference>
<evidence type="ECO:0000313" key="12">
    <source>
        <dbReference type="EMBL" id="CAF3832495.1"/>
    </source>
</evidence>
<keyword evidence="4" id="KW-0804">Transcription</keyword>
<keyword evidence="2" id="KW-0805">Transcription regulation</keyword>
<evidence type="ECO:0000256" key="1">
    <source>
        <dbReference type="ARBA" id="ARBA00004123"/>
    </source>
</evidence>
<organism evidence="10 13">
    <name type="scientific">Didymodactylos carnosus</name>
    <dbReference type="NCBI Taxonomy" id="1234261"/>
    <lineage>
        <taxon>Eukaryota</taxon>
        <taxon>Metazoa</taxon>
        <taxon>Spiralia</taxon>
        <taxon>Gnathifera</taxon>
        <taxon>Rotifera</taxon>
        <taxon>Eurotatoria</taxon>
        <taxon>Bdelloidea</taxon>
        <taxon>Philodinida</taxon>
        <taxon>Philodinidae</taxon>
        <taxon>Didymodactylos</taxon>
    </lineage>
</organism>
<evidence type="ECO:0000256" key="3">
    <source>
        <dbReference type="ARBA" id="ARBA00023117"/>
    </source>
</evidence>
<protein>
    <recommendedName>
        <fullName evidence="8">Bromo domain-containing protein</fullName>
    </recommendedName>
</protein>
<name>A0A814LDG8_9BILA</name>
<dbReference type="OrthoDB" id="21648at2759"/>